<dbReference type="Gene3D" id="3.40.50.300">
    <property type="entry name" value="P-loop containing nucleotide triphosphate hydrolases"/>
    <property type="match status" value="2"/>
</dbReference>
<dbReference type="PANTHER" id="PTHR11070:SF17">
    <property type="entry name" value="DNA HELICASE IV"/>
    <property type="match status" value="1"/>
</dbReference>
<dbReference type="PANTHER" id="PTHR11070">
    <property type="entry name" value="UVRD / RECB / PCRA DNA HELICASE FAMILY MEMBER"/>
    <property type="match status" value="1"/>
</dbReference>
<dbReference type="EMBL" id="VDFM01000006">
    <property type="protein sequence ID" value="MQS52607.1"/>
    <property type="molecule type" value="Genomic_DNA"/>
</dbReference>
<dbReference type="GO" id="GO:0003677">
    <property type="term" value="F:DNA binding"/>
    <property type="evidence" value="ECO:0007669"/>
    <property type="project" value="InterPro"/>
</dbReference>
<dbReference type="AlphaFoldDB" id="A0A5P0ZIX3"/>
<evidence type="ECO:0000313" key="7">
    <source>
        <dbReference type="EMBL" id="MQS52607.1"/>
    </source>
</evidence>
<protein>
    <recommendedName>
        <fullName evidence="6">UvrD-like helicase ATP-binding domain-containing protein</fullName>
    </recommendedName>
</protein>
<dbReference type="PROSITE" id="PS51198">
    <property type="entry name" value="UVRD_HELICASE_ATP_BIND"/>
    <property type="match status" value="1"/>
</dbReference>
<reference evidence="7 8" key="1">
    <citation type="journal article" date="2019" name="Syst. Appl. Microbiol.">
        <title>Polyphasic characterization of two novel Lactobacillus spp. isolated from blown salami packages: Description of Lactobacillus halodurans sp. nov. and Lactobacillus salsicarnum sp. nov.</title>
        <authorList>
            <person name="Schuster J.A."/>
            <person name="Klingl A."/>
            <person name="Vogel R.F."/>
            <person name="Ehrmann M.A."/>
        </authorList>
    </citation>
    <scope>NUCLEOTIDE SEQUENCE [LARGE SCALE GENOMIC DNA]</scope>
    <source>
        <strain evidence="7 8">TMW 1.2118</strain>
    </source>
</reference>
<evidence type="ECO:0000256" key="2">
    <source>
        <dbReference type="ARBA" id="ARBA00022801"/>
    </source>
</evidence>
<dbReference type="Pfam" id="PF13538">
    <property type="entry name" value="UvrD_C_2"/>
    <property type="match status" value="1"/>
</dbReference>
<keyword evidence="1 5" id="KW-0547">Nucleotide-binding</keyword>
<sequence length="700" mass="80097">MSDKTFQAEQNHLQEVYDTLQSTFELIDKSLKENAKTAREFKQDSGKRTALNFDSYADNLDTFAAMETMNKQIDYYNLKQEQMETTKNKITRLLPAPYFARIDLKYPDESQEIPFYIGSAGFSPTPEDPMILDWRSPIADLYYNNKMGQTSYLANTRDVEVSVDTRRQFLLHQNKLDDIFDSDVAIQDPLLVKTLQENKSNQMGSITATIQSEQNIIIRDTDSQALLVNGIAGSGKTSVVLQRIAYLLYRYRENLVADDVLLLTPNSLFTTYINRVLPSLGEELPRQMTFQQLLDQFVDTKTEFEGNQSHVELHSEELPKLELDTNNFRNIKLNGKLLFGKTTIKKHFDQTPKTLTLEKRLTALTSTLISILENTIQRDSLSDEKQAELSELTESQQEKIFGKTITPSSDKQVQQATKLMLQWQFRKVSKVLSNMSWLNLPTIVDNLTKTNTKNKLDYAYANLYLKNLTNKSLRFVMIDEIQDYSLDQIKFLITAYPKASWTLVGDEFQSIQDSKTPLTFDQLKTVFEAHSIKVKQRDLVTSYRSSGPITKTFVSYGSPELINRVKIIQTNGENPQLFQSSDEDELFENIKSQIEQFSLNKLSAIITSETKESQNIVEYLDNPNIMVASDRSNLPEKGIVVLPLSLAKGLEFDNVIIANANNSYYTGKVGNNRLYTAISRASKKLFINSIDKFKPNYNFI</sequence>
<dbReference type="GO" id="GO:0000725">
    <property type="term" value="P:recombinational repair"/>
    <property type="evidence" value="ECO:0007669"/>
    <property type="project" value="TreeGrafter"/>
</dbReference>
<keyword evidence="3 5" id="KW-0347">Helicase</keyword>
<dbReference type="OrthoDB" id="9787585at2"/>
<dbReference type="GO" id="GO:0043138">
    <property type="term" value="F:3'-5' DNA helicase activity"/>
    <property type="evidence" value="ECO:0007669"/>
    <property type="project" value="TreeGrafter"/>
</dbReference>
<dbReference type="GO" id="GO:0005524">
    <property type="term" value="F:ATP binding"/>
    <property type="evidence" value="ECO:0007669"/>
    <property type="project" value="UniProtKB-UniRule"/>
</dbReference>
<comment type="caution">
    <text evidence="7">The sequence shown here is derived from an EMBL/GenBank/DDBJ whole genome shotgun (WGS) entry which is preliminary data.</text>
</comment>
<dbReference type="InterPro" id="IPR000212">
    <property type="entry name" value="DNA_helicase_UvrD/REP"/>
</dbReference>
<dbReference type="InterPro" id="IPR027417">
    <property type="entry name" value="P-loop_NTPase"/>
</dbReference>
<organism evidence="7 8">
    <name type="scientific">Companilactobacillus mishanensis</name>
    <dbReference type="NCBI Taxonomy" id="2486008"/>
    <lineage>
        <taxon>Bacteria</taxon>
        <taxon>Bacillati</taxon>
        <taxon>Bacillota</taxon>
        <taxon>Bacilli</taxon>
        <taxon>Lactobacillales</taxon>
        <taxon>Lactobacillaceae</taxon>
        <taxon>Companilactobacillus</taxon>
    </lineage>
</organism>
<dbReference type="GO" id="GO:0005829">
    <property type="term" value="C:cytosol"/>
    <property type="evidence" value="ECO:0007669"/>
    <property type="project" value="TreeGrafter"/>
</dbReference>
<proteinExistence type="predicted"/>
<keyword evidence="4 5" id="KW-0067">ATP-binding</keyword>
<dbReference type="RefSeq" id="WP_153383092.1">
    <property type="nucleotide sequence ID" value="NZ_VDFM01000006.1"/>
</dbReference>
<evidence type="ECO:0000259" key="6">
    <source>
        <dbReference type="PROSITE" id="PS51198"/>
    </source>
</evidence>
<dbReference type="InterPro" id="IPR014016">
    <property type="entry name" value="UvrD-like_ATP-bd"/>
</dbReference>
<dbReference type="GO" id="GO:0016787">
    <property type="term" value="F:hydrolase activity"/>
    <property type="evidence" value="ECO:0007669"/>
    <property type="project" value="UniProtKB-UniRule"/>
</dbReference>
<evidence type="ECO:0000313" key="8">
    <source>
        <dbReference type="Proteomes" id="UP000380386"/>
    </source>
</evidence>
<dbReference type="Pfam" id="PF00580">
    <property type="entry name" value="UvrD-helicase"/>
    <property type="match status" value="1"/>
</dbReference>
<evidence type="ECO:0000256" key="5">
    <source>
        <dbReference type="PROSITE-ProRule" id="PRU00560"/>
    </source>
</evidence>
<name>A0A5P0ZIX3_9LACO</name>
<dbReference type="Proteomes" id="UP000380386">
    <property type="component" value="Unassembled WGS sequence"/>
</dbReference>
<evidence type="ECO:0000256" key="1">
    <source>
        <dbReference type="ARBA" id="ARBA00022741"/>
    </source>
</evidence>
<gene>
    <name evidence="7" type="ORF">FHL02_06195</name>
</gene>
<evidence type="ECO:0000256" key="3">
    <source>
        <dbReference type="ARBA" id="ARBA00022806"/>
    </source>
</evidence>
<feature type="domain" description="UvrD-like helicase ATP-binding" evidence="6">
    <location>
        <begin position="209"/>
        <end position="546"/>
    </location>
</feature>
<accession>A0A5P0ZIX3</accession>
<evidence type="ECO:0000256" key="4">
    <source>
        <dbReference type="ARBA" id="ARBA00022840"/>
    </source>
</evidence>
<dbReference type="SUPFAM" id="SSF52540">
    <property type="entry name" value="P-loop containing nucleoside triphosphate hydrolases"/>
    <property type="match status" value="1"/>
</dbReference>
<feature type="binding site" evidence="5">
    <location>
        <begin position="230"/>
        <end position="237"/>
    </location>
    <ligand>
        <name>ATP</name>
        <dbReference type="ChEBI" id="CHEBI:30616"/>
    </ligand>
</feature>
<dbReference type="InterPro" id="IPR027785">
    <property type="entry name" value="UvrD-like_helicase_C"/>
</dbReference>
<keyword evidence="2 5" id="KW-0378">Hydrolase</keyword>